<proteinExistence type="predicted"/>
<accession>A0A2T5JW69</accession>
<feature type="domain" description="Glycoside-hydrolase family GH114 TIM-barrel" evidence="2">
    <location>
        <begin position="103"/>
        <end position="341"/>
    </location>
</feature>
<dbReference type="PANTHER" id="PTHR35882:SF2">
    <property type="entry name" value="PELA"/>
    <property type="match status" value="1"/>
</dbReference>
<dbReference type="Pfam" id="PF03537">
    <property type="entry name" value="Glyco_hydro_114"/>
    <property type="match status" value="1"/>
</dbReference>
<evidence type="ECO:0000313" key="4">
    <source>
        <dbReference type="Proteomes" id="UP000244060"/>
    </source>
</evidence>
<protein>
    <submittedName>
        <fullName evidence="3">Uncharacterized protein (TIGR01370 family)</fullName>
    </submittedName>
</protein>
<keyword evidence="1" id="KW-0732">Signal</keyword>
<reference evidence="3 4" key="1">
    <citation type="submission" date="2018-04" db="EMBL/GenBank/DDBJ databases">
        <title>Genomic Encyclopedia of Type Strains, Phase III (KMG-III): the genomes of soil and plant-associated and newly described type strains.</title>
        <authorList>
            <person name="Whitman W."/>
        </authorList>
    </citation>
    <scope>NUCLEOTIDE SEQUENCE [LARGE SCALE GENOMIC DNA]</scope>
    <source>
        <strain evidence="3 4">KA25</strain>
    </source>
</reference>
<dbReference type="PANTHER" id="PTHR35882">
    <property type="entry name" value="PELA"/>
    <property type="match status" value="1"/>
</dbReference>
<dbReference type="InterPro" id="IPR004352">
    <property type="entry name" value="GH114_TIM-barrel"/>
</dbReference>
<dbReference type="EMBL" id="QAOT01000017">
    <property type="protein sequence ID" value="PTR14308.1"/>
    <property type="molecule type" value="Genomic_DNA"/>
</dbReference>
<dbReference type="SUPFAM" id="SSF51445">
    <property type="entry name" value="(Trans)glycosidases"/>
    <property type="match status" value="1"/>
</dbReference>
<dbReference type="OrthoDB" id="30037at2"/>
<comment type="caution">
    <text evidence="3">The sequence shown here is derived from an EMBL/GenBank/DDBJ whole genome shotgun (WGS) entry which is preliminary data.</text>
</comment>
<dbReference type="AlphaFoldDB" id="A0A2T5JW69"/>
<evidence type="ECO:0000256" key="1">
    <source>
        <dbReference type="SAM" id="SignalP"/>
    </source>
</evidence>
<name>A0A2T5JW69_9RHOB</name>
<organism evidence="3 4">
    <name type="scientific">Cereibacter azotoformans</name>
    <dbReference type="NCBI Taxonomy" id="43057"/>
    <lineage>
        <taxon>Bacteria</taxon>
        <taxon>Pseudomonadati</taxon>
        <taxon>Pseudomonadota</taxon>
        <taxon>Alphaproteobacteria</taxon>
        <taxon>Rhodobacterales</taxon>
        <taxon>Paracoccaceae</taxon>
        <taxon>Cereibacter</taxon>
    </lineage>
</organism>
<sequence>MRWRQALRCIVRTPALLLIAGLPPGLAGALPPAQAAPCAEAPRAAEAHRDRLSAALRDGFGVQYWGSAYDAEGLAAAPHGLLIVEATRVGADRSADGREQLFTPAEIARISHEGRRPVIAYLNLAEIESYRHYHARTPREEQRWQGPTSASGERLAAYWRPEWHEVLRERVDELMRLGFDGLFLDDVLHYYTHAAGETQPTPGYDASDAPGDAPAHARAMMALVVDLAEHARRQRCDAIVVVNNGAFIGRDAGPDPATAESPGPFARYRSAISAILAESVFDTNNRQPTIDALREDFLDRGVQVMSIDFKTHFVGPGGESYRELVRRRAAKAGFAAYVADDEAFNRLYEPIRAPAIR</sequence>
<dbReference type="RefSeq" id="WP_108221885.1">
    <property type="nucleotide sequence ID" value="NZ_QAOT01000017.1"/>
</dbReference>
<dbReference type="InterPro" id="IPR017853">
    <property type="entry name" value="GH"/>
</dbReference>
<dbReference type="InterPro" id="IPR013785">
    <property type="entry name" value="Aldolase_TIM"/>
</dbReference>
<keyword evidence="4" id="KW-1185">Reference proteome</keyword>
<dbReference type="Gene3D" id="3.20.20.70">
    <property type="entry name" value="Aldolase class I"/>
    <property type="match status" value="1"/>
</dbReference>
<gene>
    <name evidence="3" type="ORF">C8J28_11777</name>
</gene>
<feature type="signal peptide" evidence="1">
    <location>
        <begin position="1"/>
        <end position="35"/>
    </location>
</feature>
<dbReference type="Proteomes" id="UP000244060">
    <property type="component" value="Unassembled WGS sequence"/>
</dbReference>
<evidence type="ECO:0000259" key="2">
    <source>
        <dbReference type="Pfam" id="PF03537"/>
    </source>
</evidence>
<evidence type="ECO:0000313" key="3">
    <source>
        <dbReference type="EMBL" id="PTR14308.1"/>
    </source>
</evidence>
<feature type="chain" id="PRO_5015786819" evidence="1">
    <location>
        <begin position="36"/>
        <end position="357"/>
    </location>
</feature>